<keyword evidence="2" id="KW-1185">Reference proteome</keyword>
<proteinExistence type="predicted"/>
<name>A0ABU4R6J9_9FLAO</name>
<accession>A0ABU4R6J9</accession>
<sequence length="107" mass="12971">MAGINKLCLSLENRNTEKNMDFKKHALIFFEKYKRHTTENNIEKDFEYDSLNYVRKENEFRYKDKVDADTLVMILEDLGYLEYTQKHNDKRHHIITEKGFDFLSKIT</sequence>
<comment type="caution">
    <text evidence="1">The sequence shown here is derived from an EMBL/GenBank/DDBJ whole genome shotgun (WGS) entry which is preliminary data.</text>
</comment>
<gene>
    <name evidence="1" type="ORF">SGQ18_10365</name>
</gene>
<dbReference type="Proteomes" id="UP001278738">
    <property type="component" value="Unassembled WGS sequence"/>
</dbReference>
<organism evidence="1 2">
    <name type="scientific">Flavobacterium flavipigmentatum</name>
    <dbReference type="NCBI Taxonomy" id="2893884"/>
    <lineage>
        <taxon>Bacteria</taxon>
        <taxon>Pseudomonadati</taxon>
        <taxon>Bacteroidota</taxon>
        <taxon>Flavobacteriia</taxon>
        <taxon>Flavobacteriales</taxon>
        <taxon>Flavobacteriaceae</taxon>
        <taxon>Flavobacterium</taxon>
    </lineage>
</organism>
<evidence type="ECO:0000313" key="1">
    <source>
        <dbReference type="EMBL" id="MDX6182563.1"/>
    </source>
</evidence>
<dbReference type="EMBL" id="JAWXVG010000004">
    <property type="protein sequence ID" value="MDX6182563.1"/>
    <property type="molecule type" value="Genomic_DNA"/>
</dbReference>
<evidence type="ECO:0000313" key="2">
    <source>
        <dbReference type="Proteomes" id="UP001278738"/>
    </source>
</evidence>
<protein>
    <submittedName>
        <fullName evidence="1">Uncharacterized protein</fullName>
    </submittedName>
</protein>
<reference evidence="1 2" key="1">
    <citation type="submission" date="2023-11" db="EMBL/GenBank/DDBJ databases">
        <title>Unpublished Manusciprt.</title>
        <authorList>
            <person name="Saticioglu I.B."/>
            <person name="Ay H."/>
            <person name="Ajmi N."/>
            <person name="Altun S."/>
            <person name="Duman M."/>
        </authorList>
    </citation>
    <scope>NUCLEOTIDE SEQUENCE [LARGE SCALE GENOMIC DNA]</scope>
    <source>
        <strain evidence="1 2">Fl-33</strain>
    </source>
</reference>